<accession>A0A8B8BM74</accession>
<organism evidence="3 4">
    <name type="scientific">Crassostrea virginica</name>
    <name type="common">Eastern oyster</name>
    <dbReference type="NCBI Taxonomy" id="6565"/>
    <lineage>
        <taxon>Eukaryota</taxon>
        <taxon>Metazoa</taxon>
        <taxon>Spiralia</taxon>
        <taxon>Lophotrochozoa</taxon>
        <taxon>Mollusca</taxon>
        <taxon>Bivalvia</taxon>
        <taxon>Autobranchia</taxon>
        <taxon>Pteriomorphia</taxon>
        <taxon>Ostreida</taxon>
        <taxon>Ostreoidea</taxon>
        <taxon>Ostreidae</taxon>
        <taxon>Crassostrea</taxon>
    </lineage>
</organism>
<evidence type="ECO:0000259" key="2">
    <source>
        <dbReference type="PROSITE" id="PS51192"/>
    </source>
</evidence>
<dbReference type="GO" id="GO:0005524">
    <property type="term" value="F:ATP binding"/>
    <property type="evidence" value="ECO:0007669"/>
    <property type="project" value="InterPro"/>
</dbReference>
<dbReference type="GO" id="GO:0005694">
    <property type="term" value="C:chromosome"/>
    <property type="evidence" value="ECO:0007669"/>
    <property type="project" value="TreeGrafter"/>
</dbReference>
<name>A0A8B8BM74_CRAVI</name>
<protein>
    <submittedName>
        <fullName evidence="4">Uncharacterized protein LOC111111327</fullName>
    </submittedName>
</protein>
<dbReference type="InterPro" id="IPR027417">
    <property type="entry name" value="P-loop_NTPase"/>
</dbReference>
<dbReference type="GO" id="GO:0043138">
    <property type="term" value="F:3'-5' DNA helicase activity"/>
    <property type="evidence" value="ECO:0007669"/>
    <property type="project" value="TreeGrafter"/>
</dbReference>
<dbReference type="KEGG" id="cvn:111111327"/>
<dbReference type="PANTHER" id="PTHR13710:SF120">
    <property type="entry name" value="BIFUNCTIONAL 3'-5' EXONUCLEASE_ATP-DEPENDENT HELICASE WRN"/>
    <property type="match status" value="1"/>
</dbReference>
<dbReference type="AlphaFoldDB" id="A0A8B8BM74"/>
<dbReference type="GO" id="GO:0009378">
    <property type="term" value="F:four-way junction helicase activity"/>
    <property type="evidence" value="ECO:0007669"/>
    <property type="project" value="TreeGrafter"/>
</dbReference>
<dbReference type="GO" id="GO:0000724">
    <property type="term" value="P:double-strand break repair via homologous recombination"/>
    <property type="evidence" value="ECO:0007669"/>
    <property type="project" value="TreeGrafter"/>
</dbReference>
<keyword evidence="3" id="KW-1185">Reference proteome</keyword>
<dbReference type="Gene3D" id="3.40.50.300">
    <property type="entry name" value="P-loop containing nucleotide triphosphate hydrolases"/>
    <property type="match status" value="1"/>
</dbReference>
<dbReference type="PANTHER" id="PTHR13710">
    <property type="entry name" value="DNA HELICASE RECQ FAMILY MEMBER"/>
    <property type="match status" value="1"/>
</dbReference>
<dbReference type="SUPFAM" id="SSF52540">
    <property type="entry name" value="P-loop containing nucleoside triphosphate hydrolases"/>
    <property type="match status" value="1"/>
</dbReference>
<dbReference type="InterPro" id="IPR014001">
    <property type="entry name" value="Helicase_ATP-bd"/>
</dbReference>
<dbReference type="Pfam" id="PF00270">
    <property type="entry name" value="DEAD"/>
    <property type="match status" value="1"/>
</dbReference>
<gene>
    <name evidence="4" type="primary">LOC111111327</name>
</gene>
<sequence>MASRSTVAAAFERVKDKFEVKRLKDEQLDILTAIMRGDDCVGVLPTGYGKSLPYQVSKMVANELGIEFHKVVVCSPLISLMQDQVARLQSFGHIMKVMYVKGQEDFHSVEDCDVIFSSPENLVGNESLKNSLARLKVSLLVVDEFHTVSTWGELSKNV</sequence>
<evidence type="ECO:0000256" key="1">
    <source>
        <dbReference type="ARBA" id="ARBA00005446"/>
    </source>
</evidence>
<dbReference type="GeneID" id="111111327"/>
<reference evidence="4" key="1">
    <citation type="submission" date="2025-08" db="UniProtKB">
        <authorList>
            <consortium name="RefSeq"/>
        </authorList>
    </citation>
    <scope>IDENTIFICATION</scope>
    <source>
        <tissue evidence="4">Whole sample</tissue>
    </source>
</reference>
<dbReference type="GO" id="GO:0003676">
    <property type="term" value="F:nucleic acid binding"/>
    <property type="evidence" value="ECO:0007669"/>
    <property type="project" value="InterPro"/>
</dbReference>
<dbReference type="OrthoDB" id="10253415at2759"/>
<proteinExistence type="inferred from homology"/>
<comment type="similarity">
    <text evidence="1">Belongs to the helicase family. RecQ subfamily.</text>
</comment>
<evidence type="ECO:0000313" key="4">
    <source>
        <dbReference type="RefSeq" id="XP_022303939.1"/>
    </source>
</evidence>
<dbReference type="PROSITE" id="PS51192">
    <property type="entry name" value="HELICASE_ATP_BIND_1"/>
    <property type="match status" value="1"/>
</dbReference>
<dbReference type="GO" id="GO:0005634">
    <property type="term" value="C:nucleus"/>
    <property type="evidence" value="ECO:0007669"/>
    <property type="project" value="TreeGrafter"/>
</dbReference>
<dbReference type="Proteomes" id="UP000694844">
    <property type="component" value="Chromosome 9"/>
</dbReference>
<feature type="domain" description="Helicase ATP-binding" evidence="2">
    <location>
        <begin position="31"/>
        <end position="158"/>
    </location>
</feature>
<dbReference type="InterPro" id="IPR011545">
    <property type="entry name" value="DEAD/DEAH_box_helicase_dom"/>
</dbReference>
<dbReference type="GO" id="GO:0005737">
    <property type="term" value="C:cytoplasm"/>
    <property type="evidence" value="ECO:0007669"/>
    <property type="project" value="TreeGrafter"/>
</dbReference>
<evidence type="ECO:0000313" key="3">
    <source>
        <dbReference type="Proteomes" id="UP000694844"/>
    </source>
</evidence>
<dbReference type="RefSeq" id="XP_022303939.1">
    <property type="nucleotide sequence ID" value="XM_022448231.1"/>
</dbReference>